<dbReference type="PANTHER" id="PTHR43741:SF4">
    <property type="entry name" value="FMN-DEPENDENT NADH:QUINONE OXIDOREDUCTASE"/>
    <property type="match status" value="1"/>
</dbReference>
<sequence length="235" mass="27616">MKICILHGSPRKGNTYKVTECFKEEMKRLGEVEFTEFFLHRDMPHYCCGCFVCFEKGEDQCPHASFVQPIKEAMKEADGLILTTPVYVLAESAQMKALLDHLAHMFIPHRPMEEMFSKVAQIISTTAGAGTGKAMNPIERNLRYWGVKRIYKAGFTLFAKDWEEMSLKKQLKFEKRIIRNARRFYKRVKGRDQLLPHIFTRMIFGMMKRVIQGYPEGNLDKKYWQEKGWRKTNPF</sequence>
<organism evidence="2 3">
    <name type="scientific">Alkaliphilus hydrothermalis</name>
    <dbReference type="NCBI Taxonomy" id="1482730"/>
    <lineage>
        <taxon>Bacteria</taxon>
        <taxon>Bacillati</taxon>
        <taxon>Bacillota</taxon>
        <taxon>Clostridia</taxon>
        <taxon>Peptostreptococcales</taxon>
        <taxon>Natronincolaceae</taxon>
        <taxon>Alkaliphilus</taxon>
    </lineage>
</organism>
<feature type="domain" description="NADPH-dependent FMN reductase-like" evidence="1">
    <location>
        <begin position="1"/>
        <end position="135"/>
    </location>
</feature>
<protein>
    <submittedName>
        <fullName evidence="2">Multimeric flavodoxin WrbA</fullName>
    </submittedName>
</protein>
<dbReference type="InterPro" id="IPR005025">
    <property type="entry name" value="FMN_Rdtase-like_dom"/>
</dbReference>
<dbReference type="InterPro" id="IPR029039">
    <property type="entry name" value="Flavoprotein-like_sf"/>
</dbReference>
<dbReference type="RefSeq" id="WP_204400043.1">
    <property type="nucleotide sequence ID" value="NZ_JAFBEE010000001.1"/>
</dbReference>
<dbReference type="PANTHER" id="PTHR43741">
    <property type="entry name" value="FMN-DEPENDENT NADH-AZOREDUCTASE 1"/>
    <property type="match status" value="1"/>
</dbReference>
<dbReference type="Proteomes" id="UP001314796">
    <property type="component" value="Unassembled WGS sequence"/>
</dbReference>
<keyword evidence="3" id="KW-1185">Reference proteome</keyword>
<proteinExistence type="predicted"/>
<dbReference type="Pfam" id="PF03358">
    <property type="entry name" value="FMN_red"/>
    <property type="match status" value="1"/>
</dbReference>
<evidence type="ECO:0000313" key="3">
    <source>
        <dbReference type="Proteomes" id="UP001314796"/>
    </source>
</evidence>
<dbReference type="SUPFAM" id="SSF52218">
    <property type="entry name" value="Flavoproteins"/>
    <property type="match status" value="1"/>
</dbReference>
<name>A0ABS2NLL0_9FIRM</name>
<gene>
    <name evidence="2" type="ORF">JOC73_000284</name>
</gene>
<evidence type="ECO:0000259" key="1">
    <source>
        <dbReference type="Pfam" id="PF03358"/>
    </source>
</evidence>
<dbReference type="EMBL" id="JAFBEE010000001">
    <property type="protein sequence ID" value="MBM7613776.1"/>
    <property type="molecule type" value="Genomic_DNA"/>
</dbReference>
<reference evidence="2 3" key="1">
    <citation type="submission" date="2021-01" db="EMBL/GenBank/DDBJ databases">
        <title>Genomic Encyclopedia of Type Strains, Phase IV (KMG-IV): sequencing the most valuable type-strain genomes for metagenomic binning, comparative biology and taxonomic classification.</title>
        <authorList>
            <person name="Goeker M."/>
        </authorList>
    </citation>
    <scope>NUCLEOTIDE SEQUENCE [LARGE SCALE GENOMIC DNA]</scope>
    <source>
        <strain evidence="2 3">DSM 25890</strain>
    </source>
</reference>
<dbReference type="InterPro" id="IPR050104">
    <property type="entry name" value="FMN-dep_NADH:Q_OxRdtase_AzoR1"/>
</dbReference>
<comment type="caution">
    <text evidence="2">The sequence shown here is derived from an EMBL/GenBank/DDBJ whole genome shotgun (WGS) entry which is preliminary data.</text>
</comment>
<accession>A0ABS2NLL0</accession>
<evidence type="ECO:0000313" key="2">
    <source>
        <dbReference type="EMBL" id="MBM7613776.1"/>
    </source>
</evidence>
<dbReference type="Gene3D" id="3.40.50.360">
    <property type="match status" value="1"/>
</dbReference>